<keyword evidence="2" id="KW-1185">Reference proteome</keyword>
<organism evidence="1 2">
    <name type="scientific">Pseudomonas serboccidentalis</name>
    <dbReference type="NCBI Taxonomy" id="2964670"/>
    <lineage>
        <taxon>Bacteria</taxon>
        <taxon>Pseudomonadati</taxon>
        <taxon>Pseudomonadota</taxon>
        <taxon>Gammaproteobacteria</taxon>
        <taxon>Pseudomonadales</taxon>
        <taxon>Pseudomonadaceae</taxon>
        <taxon>Pseudomonas</taxon>
    </lineage>
</organism>
<protein>
    <submittedName>
        <fullName evidence="1">Uncharacterized protein</fullName>
    </submittedName>
</protein>
<evidence type="ECO:0000313" key="1">
    <source>
        <dbReference type="EMBL" id="WDR35557.1"/>
    </source>
</evidence>
<sequence length="152" mass="16904">MSSSEQFREKHHIGEKAVAEGEIKGKVINLSNQHEINFKSDWIWRDELNGALRFHGTMPEPGGSGRSLLIGLSFKDKSQPSGTYDVKDPQIVYLTLKTFGAGEPDCEFEASSGHVILEHHPNNDINGKLVFTTKTVGVDSFSVNVVFDVRKF</sequence>
<evidence type="ECO:0000313" key="2">
    <source>
        <dbReference type="Proteomes" id="UP001222282"/>
    </source>
</evidence>
<name>A0ABY7Z7J7_9PSED</name>
<gene>
    <name evidence="1" type="ORF">NN484_24190</name>
</gene>
<dbReference type="RefSeq" id="WP_274658098.1">
    <property type="nucleotide sequence ID" value="NZ_CP101655.1"/>
</dbReference>
<accession>A0ABY7Z7J7</accession>
<dbReference type="EMBL" id="CP101655">
    <property type="protein sequence ID" value="WDR35557.1"/>
    <property type="molecule type" value="Genomic_DNA"/>
</dbReference>
<reference evidence="1 2" key="1">
    <citation type="submission" date="2022-07" db="EMBL/GenBank/DDBJ databases">
        <authorList>
            <person name="Abrouk D."/>
            <person name="Moenne-Loccoz Y."/>
            <person name="Todorovic I."/>
            <person name="Raicevic V."/>
            <person name="Jovicic-Petrovic J."/>
        </authorList>
    </citation>
    <scope>NUCLEOTIDE SEQUENCE [LARGE SCALE GENOMIC DNA]</scope>
    <source>
        <strain evidence="2">IT-P374</strain>
    </source>
</reference>
<dbReference type="Proteomes" id="UP001222282">
    <property type="component" value="Chromosome"/>
</dbReference>
<proteinExistence type="predicted"/>